<reference evidence="2" key="2">
    <citation type="submission" date="2020-09" db="EMBL/GenBank/DDBJ databases">
        <authorList>
            <person name="Sun Q."/>
            <person name="Kim S."/>
        </authorList>
    </citation>
    <scope>NUCLEOTIDE SEQUENCE</scope>
    <source>
        <strain evidence="2">KCTC 22169</strain>
    </source>
</reference>
<dbReference type="AlphaFoldDB" id="A0A918NKF0"/>
<evidence type="ECO:0000256" key="1">
    <source>
        <dbReference type="SAM" id="MobiDB-lite"/>
    </source>
</evidence>
<feature type="region of interest" description="Disordered" evidence="1">
    <location>
        <begin position="676"/>
        <end position="695"/>
    </location>
</feature>
<feature type="region of interest" description="Disordered" evidence="1">
    <location>
        <begin position="26"/>
        <end position="56"/>
    </location>
</feature>
<name>A0A918NKF0_9GAMM</name>
<reference evidence="2" key="1">
    <citation type="journal article" date="2014" name="Int. J. Syst. Evol. Microbiol.">
        <title>Complete genome sequence of Corynebacterium casei LMG S-19264T (=DSM 44701T), isolated from a smear-ripened cheese.</title>
        <authorList>
            <consortium name="US DOE Joint Genome Institute (JGI-PGF)"/>
            <person name="Walter F."/>
            <person name="Albersmeier A."/>
            <person name="Kalinowski J."/>
            <person name="Ruckert C."/>
        </authorList>
    </citation>
    <scope>NUCLEOTIDE SEQUENCE</scope>
    <source>
        <strain evidence="2">KCTC 22169</strain>
    </source>
</reference>
<organism evidence="2 3">
    <name type="scientific">Saccharospirillum salsuginis</name>
    <dbReference type="NCBI Taxonomy" id="418750"/>
    <lineage>
        <taxon>Bacteria</taxon>
        <taxon>Pseudomonadati</taxon>
        <taxon>Pseudomonadota</taxon>
        <taxon>Gammaproteobacteria</taxon>
        <taxon>Oceanospirillales</taxon>
        <taxon>Saccharospirillaceae</taxon>
        <taxon>Saccharospirillum</taxon>
    </lineage>
</organism>
<feature type="compositionally biased region" description="Polar residues" evidence="1">
    <location>
        <begin position="35"/>
        <end position="56"/>
    </location>
</feature>
<evidence type="ECO:0000313" key="2">
    <source>
        <dbReference type="EMBL" id="GGX74805.1"/>
    </source>
</evidence>
<keyword evidence="3" id="KW-1185">Reference proteome</keyword>
<dbReference type="InterPro" id="IPR008969">
    <property type="entry name" value="CarboxyPept-like_regulatory"/>
</dbReference>
<accession>A0A918NKF0</accession>
<protein>
    <submittedName>
        <fullName evidence="2">Uncharacterized protein</fullName>
    </submittedName>
</protein>
<dbReference type="Proteomes" id="UP000626148">
    <property type="component" value="Unassembled WGS sequence"/>
</dbReference>
<evidence type="ECO:0000313" key="3">
    <source>
        <dbReference type="Proteomes" id="UP000626148"/>
    </source>
</evidence>
<gene>
    <name evidence="2" type="ORF">GCM10007392_47600</name>
</gene>
<dbReference type="SUPFAM" id="SSF49464">
    <property type="entry name" value="Carboxypeptidase regulatory domain-like"/>
    <property type="match status" value="1"/>
</dbReference>
<dbReference type="EMBL" id="BMXR01000019">
    <property type="protein sequence ID" value="GGX74805.1"/>
    <property type="molecule type" value="Genomic_DNA"/>
</dbReference>
<dbReference type="RefSeq" id="WP_189613569.1">
    <property type="nucleotide sequence ID" value="NZ_BMXR01000019.1"/>
</dbReference>
<sequence>MSEGIWIKKSLVAAVAAGTLVLAGCNDESTDTKTEGTSTSQETNSNPSNYQTVNNPRGSITGLVTDTNGYPIQGATVYLGEQTATTNAGGQYYFSDVAVTRTVKNDSDEYAQALALTIVAPEGYLGATVTVMPQAQIFNGSGDENEVTNPVTTFVDGFNASAGTAALPATTASVKGTLRHALNGEALAGVRLSLDMDSSSVGVDQEQPQDGVKTTYSTQGITATTSANGEFTFEGVPSDAVLKLAADDYQVSKTIDTSDEHSLVALGTVSATPVLSLDTISPWVESVTQVIDQNASRGMLNDDVTTTLTVKFNETMQDVDPNSLRVRDVTDAAYLGHSASLSGNILTVTLDTAVPADHDIDLLLLTADFKDTSSNALGVVDKDGDPSLVGFDETMSATTGAQYVRLKLKSFIEANDNAQQVSAFTQESTDETGVDELELAQAKNHAFLDINDDVEGIQQLNANDEGGATQSRLKSLLTTIKATASLEGTADVEVDSTLVHFTPTNASAYRVEVRDSEGNDKWTGLSAKELKGLGELENQVDNNGDPLEYALVTADGSNDVELYLDGVVPGDQVVVTPLDDFGYDGTPTVLTLVDNVAPTTVLQDSYGVGNKDNGQVTTRRYGNGGETSSDLDVVVGTPYYDLTPRLFGEVDGTDSGSEDDKNYIESFERLYSLNTVNPEDSSNDSGTAEGEEFINPTNNVYDKNALTAYLGQADYFARTMGVAFSENLSETLDGTPVFTAVAGNELPVENSYKVLNDVVKDDNGDDNENNDVDLVTFDLTNIYKFALEEDGSVFDFTGVVSDLEGNEATEEYNAKVVVRDMIPPMVVSAVYEGDVFIVEFDKPIDISAIDGPETAMSLNGVDIDLSDVENYDWDEQNLTLTVKRHDNNKGAANDLGYGQFHLGDTFDLAQYNDDAPEASVASDGLKHKHAKLDFSKIPNKHGATWAFYNDNSADKAGTSGYFEAPQFAVQNKVESFSVQNDSVNVAEANGVSTITVHYTFEHEVDWSGEASGETLTATEVADLFTFTDVNGDVVEIDTSSSNTRMNITEKSDGAVTYSFTLVMTGVVEGGVDTLDLKELFSAYNSDADAKADATSITL</sequence>
<dbReference type="Gene3D" id="2.60.40.1120">
    <property type="entry name" value="Carboxypeptidase-like, regulatory domain"/>
    <property type="match status" value="1"/>
</dbReference>
<comment type="caution">
    <text evidence="2">The sequence shown here is derived from an EMBL/GenBank/DDBJ whole genome shotgun (WGS) entry which is preliminary data.</text>
</comment>
<feature type="compositionally biased region" description="Polar residues" evidence="1">
    <location>
        <begin position="676"/>
        <end position="686"/>
    </location>
</feature>
<proteinExistence type="predicted"/>